<gene>
    <name evidence="1" type="ORF">Cboi01_000397600</name>
</gene>
<accession>A0ACB5TVF9</accession>
<evidence type="ECO:0000313" key="1">
    <source>
        <dbReference type="EMBL" id="GME95605.1"/>
    </source>
</evidence>
<organism evidence="1 2">
    <name type="scientific">Candida boidinii</name>
    <name type="common">Yeast</name>
    <dbReference type="NCBI Taxonomy" id="5477"/>
    <lineage>
        <taxon>Eukaryota</taxon>
        <taxon>Fungi</taxon>
        <taxon>Dikarya</taxon>
        <taxon>Ascomycota</taxon>
        <taxon>Saccharomycotina</taxon>
        <taxon>Pichiomycetes</taxon>
        <taxon>Pichiales</taxon>
        <taxon>Pichiaceae</taxon>
        <taxon>Ogataea</taxon>
        <taxon>Ogataea/Candida clade</taxon>
    </lineage>
</organism>
<protein>
    <submittedName>
        <fullName evidence="1">Unnamed protein product</fullName>
    </submittedName>
</protein>
<reference evidence="1" key="1">
    <citation type="submission" date="2023-04" db="EMBL/GenBank/DDBJ databases">
        <title>Candida boidinii NBRC 1967.</title>
        <authorList>
            <person name="Ichikawa N."/>
            <person name="Sato H."/>
            <person name="Tonouchi N."/>
        </authorList>
    </citation>
    <scope>NUCLEOTIDE SEQUENCE</scope>
    <source>
        <strain evidence="1">NBRC 1967</strain>
    </source>
</reference>
<keyword evidence="2" id="KW-1185">Reference proteome</keyword>
<evidence type="ECO:0000313" key="2">
    <source>
        <dbReference type="Proteomes" id="UP001165101"/>
    </source>
</evidence>
<name>A0ACB5TVF9_CANBO</name>
<comment type="caution">
    <text evidence="1">The sequence shown here is derived from an EMBL/GenBank/DDBJ whole genome shotgun (WGS) entry which is preliminary data.</text>
</comment>
<dbReference type="Proteomes" id="UP001165101">
    <property type="component" value="Unassembled WGS sequence"/>
</dbReference>
<sequence>MSLPSILILGSTGLCGSNFLRLISEKSSEFEKIITLSRRKPEINNEINKQVSNILESNTDNWPDEFAKLDLPENGDGIFFSGFGTTRKAAGSAENFKKIDYGINYDCAKAAKESNKFKTLVLVSTVSANKDSSFLYLQSKGKLEQDIIDLKFDRTIILRPGPLLGHREKSKGFGDGFINKFGGFFKDSMFAGLLYHPITSEDVAKCAYYLAKQPITKENKLVIIESADMIKTAKLV</sequence>
<dbReference type="EMBL" id="BSXV01002383">
    <property type="protein sequence ID" value="GME95605.1"/>
    <property type="molecule type" value="Genomic_DNA"/>
</dbReference>
<proteinExistence type="predicted"/>